<keyword evidence="7" id="KW-1185">Reference proteome</keyword>
<organism evidence="6 7">
    <name type="scientific">Rhodococcus antarcticus</name>
    <dbReference type="NCBI Taxonomy" id="2987751"/>
    <lineage>
        <taxon>Bacteria</taxon>
        <taxon>Bacillati</taxon>
        <taxon>Actinomycetota</taxon>
        <taxon>Actinomycetes</taxon>
        <taxon>Mycobacteriales</taxon>
        <taxon>Nocardiaceae</taxon>
        <taxon>Rhodococcus</taxon>
    </lineage>
</organism>
<dbReference type="InterPro" id="IPR036754">
    <property type="entry name" value="YbaK/aa-tRNA-synt-asso_dom_sf"/>
</dbReference>
<dbReference type="CDD" id="cd00002">
    <property type="entry name" value="YbaK_deacylase"/>
    <property type="match status" value="1"/>
</dbReference>
<keyword evidence="2 4" id="KW-0648">Protein biosynthesis</keyword>
<keyword evidence="3 4" id="KW-0456">Lyase</keyword>
<evidence type="ECO:0000256" key="2">
    <source>
        <dbReference type="ARBA" id="ARBA00022917"/>
    </source>
</evidence>
<feature type="domain" description="YbaK/aminoacyl-tRNA synthetase-associated" evidence="5">
    <location>
        <begin position="34"/>
        <end position="147"/>
    </location>
</feature>
<protein>
    <recommendedName>
        <fullName evidence="4">Cys-tRNA(Pro)/Cys-tRNA(Cys) deacylase</fullName>
        <ecNumber evidence="4">4.2.-.-</ecNumber>
    </recommendedName>
</protein>
<evidence type="ECO:0000313" key="7">
    <source>
        <dbReference type="Proteomes" id="UP001164965"/>
    </source>
</evidence>
<dbReference type="Proteomes" id="UP001164965">
    <property type="component" value="Chromosome"/>
</dbReference>
<dbReference type="PANTHER" id="PTHR30411">
    <property type="entry name" value="CYTOPLASMIC PROTEIN"/>
    <property type="match status" value="1"/>
</dbReference>
<comment type="similarity">
    <text evidence="1 4">Belongs to the prolyl-tRNA editing family. YbaK/EbsC subfamily.</text>
</comment>
<dbReference type="SUPFAM" id="SSF55826">
    <property type="entry name" value="YbaK/ProRS associated domain"/>
    <property type="match status" value="1"/>
</dbReference>
<dbReference type="PANTHER" id="PTHR30411:SF0">
    <property type="entry name" value="CYS-TRNA(PRO)_CYS-TRNA(CYS) DEACYLASE YBAK"/>
    <property type="match status" value="1"/>
</dbReference>
<dbReference type="EMBL" id="CP110615">
    <property type="protein sequence ID" value="UZJ25569.1"/>
    <property type="molecule type" value="Genomic_DNA"/>
</dbReference>
<dbReference type="Pfam" id="PF04073">
    <property type="entry name" value="tRNA_edit"/>
    <property type="match status" value="1"/>
</dbReference>
<evidence type="ECO:0000256" key="4">
    <source>
        <dbReference type="PIRNR" id="PIRNR006181"/>
    </source>
</evidence>
<name>A0ABY6P1N3_9NOCA</name>
<evidence type="ECO:0000313" key="6">
    <source>
        <dbReference type="EMBL" id="UZJ25569.1"/>
    </source>
</evidence>
<dbReference type="InterPro" id="IPR007214">
    <property type="entry name" value="YbaK/aa-tRNA-synth-assoc-dom"/>
</dbReference>
<dbReference type="Gene3D" id="3.90.960.10">
    <property type="entry name" value="YbaK/aminoacyl-tRNA synthetase-associated domain"/>
    <property type="match status" value="1"/>
</dbReference>
<evidence type="ECO:0000256" key="1">
    <source>
        <dbReference type="ARBA" id="ARBA00009798"/>
    </source>
</evidence>
<dbReference type="PIRSF" id="PIRSF006181">
    <property type="entry name" value="EbsC_YbaK"/>
    <property type="match status" value="1"/>
</dbReference>
<proteinExistence type="inferred from homology"/>
<sequence length="158" mass="16169">MARASRATAALAAAGVAHQVHAYAHDARSTDYGSEAVDALGVDGERVLKTLVIEVDGALAVAVLPVPHQLDLKAAAAALGGRRGQLANRRAAERSTGYVLGGVSPLGQRSTLPTVVHDEVLLHDTVLCSAGQRGLEVELDPAELVRLTGAVAAAITRG</sequence>
<dbReference type="EC" id="4.2.-.-" evidence="4"/>
<evidence type="ECO:0000256" key="3">
    <source>
        <dbReference type="ARBA" id="ARBA00023239"/>
    </source>
</evidence>
<dbReference type="RefSeq" id="WP_265383673.1">
    <property type="nucleotide sequence ID" value="NZ_CP110615.1"/>
</dbReference>
<evidence type="ECO:0000259" key="5">
    <source>
        <dbReference type="Pfam" id="PF04073"/>
    </source>
</evidence>
<accession>A0ABY6P1N3</accession>
<dbReference type="InterPro" id="IPR004369">
    <property type="entry name" value="Prolyl-tRNA_editing_YbaK/EbsC"/>
</dbReference>
<gene>
    <name evidence="6" type="ORF">RHODO2019_03645</name>
</gene>
<reference evidence="6" key="1">
    <citation type="submission" date="2022-10" db="EMBL/GenBank/DDBJ databases">
        <title>Rhodococcus sp.75.</title>
        <authorList>
            <person name="Sun M."/>
        </authorList>
    </citation>
    <scope>NUCLEOTIDE SEQUENCE</scope>
    <source>
        <strain evidence="6">75</strain>
    </source>
</reference>